<dbReference type="EMBL" id="OQ790078">
    <property type="protein sequence ID" value="WJE88332.1"/>
    <property type="molecule type" value="Genomic_DNA"/>
</dbReference>
<reference evidence="1" key="1">
    <citation type="journal article" date="2024" name="Can. J. Microbiol.">
        <title>Biological and genomic characteristics of three novel bacteriophages and a phage-plasmid of Klebsiella pneumoniae.</title>
        <authorList>
            <person name="Uskudar-Guclu A."/>
            <person name="Unlu S."/>
            <person name="Salih-Dogan H."/>
            <person name="Yalcin S."/>
            <person name="Basustaoglu A."/>
        </authorList>
    </citation>
    <scope>NUCLEOTIDE SEQUENCE</scope>
</reference>
<name>A0AAT9V5P9_9CAUD</name>
<proteinExistence type="predicted"/>
<organism evidence="1">
    <name type="scientific">Klebsiella phage Kpn74</name>
    <dbReference type="NCBI Taxonomy" id="3044026"/>
    <lineage>
        <taxon>Viruses</taxon>
        <taxon>Duplodnaviria</taxon>
        <taxon>Heunggongvirae</taxon>
        <taxon>Uroviricota</taxon>
        <taxon>Caudoviricetes</taxon>
    </lineage>
</organism>
<accession>A0AAT9V5P9</accession>
<evidence type="ECO:0000313" key="1">
    <source>
        <dbReference type="EMBL" id="WJE88332.1"/>
    </source>
</evidence>
<sequence>MISLLFTAVFGEQEGEAAPGTFVMPFLDKVDEWVADAALCCSLRE</sequence>
<protein>
    <submittedName>
        <fullName evidence="1">Uncharacterized protein</fullName>
    </submittedName>
</protein>